<dbReference type="GO" id="GO:0005886">
    <property type="term" value="C:plasma membrane"/>
    <property type="evidence" value="ECO:0007669"/>
    <property type="project" value="UniProtKB-SubCell"/>
</dbReference>
<protein>
    <recommendedName>
        <fullName evidence="3">histidine kinase</fullName>
        <ecNumber evidence="3">2.7.13.3</ecNumber>
    </recommendedName>
</protein>
<evidence type="ECO:0000256" key="1">
    <source>
        <dbReference type="ARBA" id="ARBA00000085"/>
    </source>
</evidence>
<reference evidence="16" key="1">
    <citation type="submission" date="2023-02" db="EMBL/GenBank/DDBJ databases">
        <title>Isolation, identification, and genome analysis of Vibrio campbellii in the Penaeus vannamei larvae stage.</title>
        <authorList>
            <person name="Huang T."/>
            <person name="Zhang B."/>
        </authorList>
    </citation>
    <scope>NUCLEOTIDE SEQUENCE</scope>
    <source>
        <strain evidence="16">20220413_1</strain>
    </source>
</reference>
<dbReference type="InterPro" id="IPR036097">
    <property type="entry name" value="HisK_dim/P_sf"/>
</dbReference>
<evidence type="ECO:0000256" key="11">
    <source>
        <dbReference type="ARBA" id="ARBA00022989"/>
    </source>
</evidence>
<keyword evidence="10" id="KW-0067">ATP-binding</keyword>
<evidence type="ECO:0000256" key="9">
    <source>
        <dbReference type="ARBA" id="ARBA00022777"/>
    </source>
</evidence>
<evidence type="ECO:0000256" key="10">
    <source>
        <dbReference type="ARBA" id="ARBA00022840"/>
    </source>
</evidence>
<keyword evidence="6" id="KW-0808">Transferase</keyword>
<dbReference type="InterPro" id="IPR050398">
    <property type="entry name" value="HssS/ArlS-like"/>
</dbReference>
<dbReference type="InterPro" id="IPR003661">
    <property type="entry name" value="HisK_dim/P_dom"/>
</dbReference>
<evidence type="ECO:0000256" key="3">
    <source>
        <dbReference type="ARBA" id="ARBA00012438"/>
    </source>
</evidence>
<dbReference type="AlphaFoldDB" id="A0AAQ2Y3Z1"/>
<keyword evidence="5" id="KW-0597">Phosphoprotein</keyword>
<feature type="transmembrane region" description="Helical" evidence="14">
    <location>
        <begin position="149"/>
        <end position="172"/>
    </location>
</feature>
<gene>
    <name evidence="16" type="ORF">PUN50_17665</name>
</gene>
<evidence type="ECO:0000256" key="7">
    <source>
        <dbReference type="ARBA" id="ARBA00022692"/>
    </source>
</evidence>
<evidence type="ECO:0000256" key="2">
    <source>
        <dbReference type="ARBA" id="ARBA00004651"/>
    </source>
</evidence>
<dbReference type="Gene3D" id="1.10.287.130">
    <property type="match status" value="1"/>
</dbReference>
<evidence type="ECO:0000256" key="14">
    <source>
        <dbReference type="SAM" id="Phobius"/>
    </source>
</evidence>
<sequence length="423" mass="48505">MKVRESIKHYVIAIAIIVGILFSILIGSYSTYNLYTGMEIVTKGIMQIKAETEAPQDGMLVVDRPFYIASKWYDLPLVFQLNFDIEELVHGEVKQKSINVKSKKGNYTEIKLFLGKFQAGDSERLVGIKINDAALDDFADSLDLNLEQYIKYTLALIFVLMLIFSFGLLYIIRKVAKPIEELKDWVLHGRDRSNKNNIPDFKFQELNLLAKVLSSSLAAVYKSVRKERDFIRYASHELRTPIAVIRSNSELMRKMMEKDLPKERLYKNIERIENNSLSMSDLCETLLWLNREKSNDLVKTEVSLGFLAETVVNELRYLLEGKDIAVEINVEGTTHLNFEGMCKLVISNLVRNAFQHTDSGRVIIKQSGEQISIINVCYNCGEVSEHTGFGLGLILVEKICHKHHWQYDEIVIEQGRHVTVRFG</sequence>
<feature type="domain" description="Histidine kinase" evidence="15">
    <location>
        <begin position="233"/>
        <end position="423"/>
    </location>
</feature>
<dbReference type="PANTHER" id="PTHR45528">
    <property type="entry name" value="SENSOR HISTIDINE KINASE CPXA"/>
    <property type="match status" value="1"/>
</dbReference>
<dbReference type="InterPro" id="IPR036890">
    <property type="entry name" value="HATPase_C_sf"/>
</dbReference>
<keyword evidence="13 14" id="KW-0472">Membrane</keyword>
<dbReference type="Pfam" id="PF00512">
    <property type="entry name" value="HisKA"/>
    <property type="match status" value="1"/>
</dbReference>
<dbReference type="Proteomes" id="UP001219537">
    <property type="component" value="Chromosome 2"/>
</dbReference>
<organism evidence="16 17">
    <name type="scientific">Vibrio campbellii</name>
    <dbReference type="NCBI Taxonomy" id="680"/>
    <lineage>
        <taxon>Bacteria</taxon>
        <taxon>Pseudomonadati</taxon>
        <taxon>Pseudomonadota</taxon>
        <taxon>Gammaproteobacteria</taxon>
        <taxon>Vibrionales</taxon>
        <taxon>Vibrionaceae</taxon>
        <taxon>Vibrio</taxon>
    </lineage>
</organism>
<dbReference type="PANTHER" id="PTHR45528:SF1">
    <property type="entry name" value="SENSOR HISTIDINE KINASE CPXA"/>
    <property type="match status" value="1"/>
</dbReference>
<evidence type="ECO:0000313" key="16">
    <source>
        <dbReference type="EMBL" id="WDG11095.1"/>
    </source>
</evidence>
<dbReference type="CDD" id="cd00082">
    <property type="entry name" value="HisKA"/>
    <property type="match status" value="1"/>
</dbReference>
<keyword evidence="9 16" id="KW-0418">Kinase</keyword>
<name>A0AAQ2Y3Z1_9VIBR</name>
<dbReference type="SMART" id="SM00388">
    <property type="entry name" value="HisKA"/>
    <property type="match status" value="1"/>
</dbReference>
<dbReference type="EC" id="2.7.13.3" evidence="3"/>
<evidence type="ECO:0000256" key="5">
    <source>
        <dbReference type="ARBA" id="ARBA00022553"/>
    </source>
</evidence>
<dbReference type="EMBL" id="CP117989">
    <property type="protein sequence ID" value="WDG11095.1"/>
    <property type="molecule type" value="Genomic_DNA"/>
</dbReference>
<keyword evidence="7 14" id="KW-0812">Transmembrane</keyword>
<evidence type="ECO:0000256" key="6">
    <source>
        <dbReference type="ARBA" id="ARBA00022679"/>
    </source>
</evidence>
<evidence type="ECO:0000259" key="15">
    <source>
        <dbReference type="PROSITE" id="PS50109"/>
    </source>
</evidence>
<dbReference type="SUPFAM" id="SSF47384">
    <property type="entry name" value="Homodimeric domain of signal transducing histidine kinase"/>
    <property type="match status" value="1"/>
</dbReference>
<dbReference type="RefSeq" id="WP_005428429.1">
    <property type="nucleotide sequence ID" value="NZ_CP092683.1"/>
</dbReference>
<proteinExistence type="predicted"/>
<keyword evidence="4" id="KW-1003">Cell membrane</keyword>
<comment type="subcellular location">
    <subcellularLocation>
        <location evidence="2">Cell membrane</location>
        <topology evidence="2">Multi-pass membrane protein</topology>
    </subcellularLocation>
</comment>
<keyword evidence="11 14" id="KW-1133">Transmembrane helix</keyword>
<evidence type="ECO:0000256" key="4">
    <source>
        <dbReference type="ARBA" id="ARBA00022475"/>
    </source>
</evidence>
<evidence type="ECO:0000313" key="17">
    <source>
        <dbReference type="Proteomes" id="UP001219537"/>
    </source>
</evidence>
<dbReference type="PROSITE" id="PS50109">
    <property type="entry name" value="HIS_KIN"/>
    <property type="match status" value="1"/>
</dbReference>
<dbReference type="SUPFAM" id="SSF55874">
    <property type="entry name" value="ATPase domain of HSP90 chaperone/DNA topoisomerase II/histidine kinase"/>
    <property type="match status" value="1"/>
</dbReference>
<evidence type="ECO:0000256" key="8">
    <source>
        <dbReference type="ARBA" id="ARBA00022741"/>
    </source>
</evidence>
<keyword evidence="12" id="KW-0902">Two-component regulatory system</keyword>
<dbReference type="GO" id="GO:0000155">
    <property type="term" value="F:phosphorelay sensor kinase activity"/>
    <property type="evidence" value="ECO:0007669"/>
    <property type="project" value="InterPro"/>
</dbReference>
<evidence type="ECO:0000256" key="13">
    <source>
        <dbReference type="ARBA" id="ARBA00023136"/>
    </source>
</evidence>
<keyword evidence="8" id="KW-0547">Nucleotide-binding</keyword>
<evidence type="ECO:0000256" key="12">
    <source>
        <dbReference type="ARBA" id="ARBA00023012"/>
    </source>
</evidence>
<dbReference type="InterPro" id="IPR005467">
    <property type="entry name" value="His_kinase_dom"/>
</dbReference>
<accession>A0AAQ2Y3Z1</accession>
<dbReference type="GO" id="GO:0005524">
    <property type="term" value="F:ATP binding"/>
    <property type="evidence" value="ECO:0007669"/>
    <property type="project" value="UniProtKB-KW"/>
</dbReference>
<dbReference type="Gene3D" id="3.30.565.10">
    <property type="entry name" value="Histidine kinase-like ATPase, C-terminal domain"/>
    <property type="match status" value="1"/>
</dbReference>
<feature type="transmembrane region" description="Helical" evidence="14">
    <location>
        <begin position="12"/>
        <end position="32"/>
    </location>
</feature>
<comment type="catalytic activity">
    <reaction evidence="1">
        <text>ATP + protein L-histidine = ADP + protein N-phospho-L-histidine.</text>
        <dbReference type="EC" id="2.7.13.3"/>
    </reaction>
</comment>